<dbReference type="RefSeq" id="XP_033531502.1">
    <property type="nucleotide sequence ID" value="XM_033676651.1"/>
</dbReference>
<dbReference type="EMBL" id="ML975169">
    <property type="protein sequence ID" value="KAF1809871.1"/>
    <property type="molecule type" value="Genomic_DNA"/>
</dbReference>
<feature type="transmembrane region" description="Helical" evidence="5">
    <location>
        <begin position="195"/>
        <end position="215"/>
    </location>
</feature>
<dbReference type="PANTHER" id="PTHR23502">
    <property type="entry name" value="MAJOR FACILITATOR SUPERFAMILY"/>
    <property type="match status" value="1"/>
</dbReference>
<feature type="transmembrane region" description="Helical" evidence="5">
    <location>
        <begin position="104"/>
        <end position="125"/>
    </location>
</feature>
<sequence length="487" mass="53478">MATKQLEIRVTDIVVQIFWNGDDDKDHPLNWKPSHKWRAVIVVSSAVFSTSIASAMVTPNVPAIAETLSIDSKERMQLIYSVFALSYAVGPLIFCPISEQLGRYWTITTAMVLFSLGNLVCGLSRSATLLIAARFFSGMGGNGGQSVAIAVLSDTFSSDDRMKAISVYSTFSISGMVIGPILGAICSEKFHWRTLFHGTSVLNGIALVIVATFLPETYPPTLLRREATKISKIRGGRPPRTQYDVEDSEDLRRTMWHCARRSVKFLVTQPILQFIAVYYGLGFGVSFIIFSVFPSIWTEAYGQTPIKGSLNFIWLGVGCLIPGASIVSAIESELALSRIESERRHILKPEKVFGYMFPAAVFLPLGLFLFGYSVQNKWHPAYVNIGAAFVGFASTIISFAIFKYLGDAYPLYEASAIAAVQVSRAVTSCTFPVFSRKLFAMMGYDGGTGLLASIALVLGLVGTSVLVVFGKRLRQKTWRIPLPWTKG</sequence>
<dbReference type="GeneID" id="54417221"/>
<evidence type="ECO:0000256" key="5">
    <source>
        <dbReference type="SAM" id="Phobius"/>
    </source>
</evidence>
<dbReference type="InterPro" id="IPR011701">
    <property type="entry name" value="MFS"/>
</dbReference>
<dbReference type="OrthoDB" id="6770063at2759"/>
<reference evidence="9" key="2">
    <citation type="submission" date="2020-04" db="EMBL/GenBank/DDBJ databases">
        <authorList>
            <consortium name="NCBI Genome Project"/>
        </authorList>
    </citation>
    <scope>NUCLEOTIDE SEQUENCE</scope>
    <source>
        <strain evidence="9">CBS 781.70</strain>
    </source>
</reference>
<name>A0A6G1FW18_9PEZI</name>
<evidence type="ECO:0000313" key="8">
    <source>
        <dbReference type="Proteomes" id="UP000504638"/>
    </source>
</evidence>
<feature type="domain" description="Major facilitator superfamily (MFS) profile" evidence="6">
    <location>
        <begin position="39"/>
        <end position="474"/>
    </location>
</feature>
<dbReference type="PROSITE" id="PS50850">
    <property type="entry name" value="MFS"/>
    <property type="match status" value="1"/>
</dbReference>
<dbReference type="Pfam" id="PF07690">
    <property type="entry name" value="MFS_1"/>
    <property type="match status" value="1"/>
</dbReference>
<proteinExistence type="predicted"/>
<dbReference type="GO" id="GO:0005886">
    <property type="term" value="C:plasma membrane"/>
    <property type="evidence" value="ECO:0007669"/>
    <property type="project" value="TreeGrafter"/>
</dbReference>
<reference evidence="7 9" key="1">
    <citation type="submission" date="2020-01" db="EMBL/GenBank/DDBJ databases">
        <authorList>
            <consortium name="DOE Joint Genome Institute"/>
            <person name="Haridas S."/>
            <person name="Albert R."/>
            <person name="Binder M."/>
            <person name="Bloem J."/>
            <person name="Labutti K."/>
            <person name="Salamov A."/>
            <person name="Andreopoulos B."/>
            <person name="Baker S.E."/>
            <person name="Barry K."/>
            <person name="Bills G."/>
            <person name="Bluhm B.H."/>
            <person name="Cannon C."/>
            <person name="Castanera R."/>
            <person name="Culley D.E."/>
            <person name="Daum C."/>
            <person name="Ezra D."/>
            <person name="Gonzalez J.B."/>
            <person name="Henrissat B."/>
            <person name="Kuo A."/>
            <person name="Liang C."/>
            <person name="Lipzen A."/>
            <person name="Lutzoni F."/>
            <person name="Magnuson J."/>
            <person name="Mondo S."/>
            <person name="Nolan M."/>
            <person name="Ohm R."/>
            <person name="Pangilinan J."/>
            <person name="Park H.-J."/>
            <person name="Ramirez L."/>
            <person name="Alfaro M."/>
            <person name="Sun H."/>
            <person name="Tritt A."/>
            <person name="Yoshinaga Y."/>
            <person name="Zwiers L.-H."/>
            <person name="Turgeon B.G."/>
            <person name="Goodwin S.B."/>
            <person name="Spatafora J.W."/>
            <person name="Crous P.W."/>
            <person name="Grigoriev I.V."/>
        </authorList>
    </citation>
    <scope>NUCLEOTIDE SEQUENCE</scope>
    <source>
        <strain evidence="7 9">CBS 781.70</strain>
    </source>
</reference>
<evidence type="ECO:0000256" key="2">
    <source>
        <dbReference type="ARBA" id="ARBA00022692"/>
    </source>
</evidence>
<dbReference type="PANTHER" id="PTHR23502:SF60">
    <property type="entry name" value="MAJOR FACILITATOR SUPERFAMILY (MFS) PROFILE DOMAIN-CONTAINING PROTEIN-RELATED"/>
    <property type="match status" value="1"/>
</dbReference>
<dbReference type="Gene3D" id="1.20.1250.20">
    <property type="entry name" value="MFS general substrate transporter like domains"/>
    <property type="match status" value="1"/>
</dbReference>
<feature type="transmembrane region" description="Helical" evidence="5">
    <location>
        <begin position="39"/>
        <end position="58"/>
    </location>
</feature>
<organism evidence="7">
    <name type="scientific">Eremomyces bilateralis CBS 781.70</name>
    <dbReference type="NCBI Taxonomy" id="1392243"/>
    <lineage>
        <taxon>Eukaryota</taxon>
        <taxon>Fungi</taxon>
        <taxon>Dikarya</taxon>
        <taxon>Ascomycota</taxon>
        <taxon>Pezizomycotina</taxon>
        <taxon>Dothideomycetes</taxon>
        <taxon>Dothideomycetes incertae sedis</taxon>
        <taxon>Eremomycetales</taxon>
        <taxon>Eremomycetaceae</taxon>
        <taxon>Eremomyces</taxon>
    </lineage>
</organism>
<gene>
    <name evidence="7 9" type="ORF">P152DRAFT_402410</name>
</gene>
<evidence type="ECO:0000256" key="1">
    <source>
        <dbReference type="ARBA" id="ARBA00004141"/>
    </source>
</evidence>
<evidence type="ECO:0000256" key="3">
    <source>
        <dbReference type="ARBA" id="ARBA00022989"/>
    </source>
</evidence>
<dbReference type="Proteomes" id="UP000504638">
    <property type="component" value="Unplaced"/>
</dbReference>
<evidence type="ECO:0000256" key="4">
    <source>
        <dbReference type="ARBA" id="ARBA00023136"/>
    </source>
</evidence>
<reference evidence="9" key="3">
    <citation type="submission" date="2025-04" db="UniProtKB">
        <authorList>
            <consortium name="RefSeq"/>
        </authorList>
    </citation>
    <scope>IDENTIFICATION</scope>
    <source>
        <strain evidence="9">CBS 781.70</strain>
    </source>
</reference>
<evidence type="ECO:0000313" key="7">
    <source>
        <dbReference type="EMBL" id="KAF1809871.1"/>
    </source>
</evidence>
<evidence type="ECO:0000259" key="6">
    <source>
        <dbReference type="PROSITE" id="PS50850"/>
    </source>
</evidence>
<dbReference type="InterPro" id="IPR036259">
    <property type="entry name" value="MFS_trans_sf"/>
</dbReference>
<accession>A0A6G1FW18</accession>
<dbReference type="SUPFAM" id="SSF103473">
    <property type="entry name" value="MFS general substrate transporter"/>
    <property type="match status" value="1"/>
</dbReference>
<dbReference type="InterPro" id="IPR020846">
    <property type="entry name" value="MFS_dom"/>
</dbReference>
<feature type="transmembrane region" description="Helical" evidence="5">
    <location>
        <begin position="446"/>
        <end position="469"/>
    </location>
</feature>
<keyword evidence="8" id="KW-1185">Reference proteome</keyword>
<keyword evidence="4 5" id="KW-0472">Membrane</keyword>
<comment type="subcellular location">
    <subcellularLocation>
        <location evidence="1">Membrane</location>
        <topology evidence="1">Multi-pass membrane protein</topology>
    </subcellularLocation>
</comment>
<feature type="transmembrane region" description="Helical" evidence="5">
    <location>
        <begin position="271"/>
        <end position="292"/>
    </location>
</feature>
<dbReference type="GO" id="GO:0022857">
    <property type="term" value="F:transmembrane transporter activity"/>
    <property type="evidence" value="ECO:0007669"/>
    <property type="project" value="InterPro"/>
</dbReference>
<protein>
    <submittedName>
        <fullName evidence="7 9">MFS general substrate transporter</fullName>
    </submittedName>
</protein>
<keyword evidence="3 5" id="KW-1133">Transmembrane helix</keyword>
<evidence type="ECO:0000313" key="9">
    <source>
        <dbReference type="RefSeq" id="XP_033531502.1"/>
    </source>
</evidence>
<feature type="transmembrane region" description="Helical" evidence="5">
    <location>
        <begin position="381"/>
        <end position="402"/>
    </location>
</feature>
<feature type="transmembrane region" description="Helical" evidence="5">
    <location>
        <begin position="352"/>
        <end position="375"/>
    </location>
</feature>
<dbReference type="AlphaFoldDB" id="A0A6G1FW18"/>
<feature type="transmembrane region" description="Helical" evidence="5">
    <location>
        <begin position="78"/>
        <end position="97"/>
    </location>
</feature>
<feature type="transmembrane region" description="Helical" evidence="5">
    <location>
        <begin position="164"/>
        <end position="183"/>
    </location>
</feature>
<keyword evidence="2 5" id="KW-0812">Transmembrane</keyword>
<feature type="transmembrane region" description="Helical" evidence="5">
    <location>
        <begin position="312"/>
        <end position="331"/>
    </location>
</feature>